<dbReference type="InterPro" id="IPR017853">
    <property type="entry name" value="GH"/>
</dbReference>
<reference evidence="2" key="2">
    <citation type="submission" date="2013-08" db="EMBL/GenBank/DDBJ databases">
        <title>Chitin Hydrolysis in an Aerated Soil and Associated Known and Novel chiA Genotypes.</title>
        <authorList>
            <person name="Wieczorek A.S."/>
            <person name="Hetz S.A."/>
            <person name="Drake H.L."/>
            <person name="Kolb S."/>
        </authorList>
    </citation>
    <scope>NUCLEOTIDE SEQUENCE</scope>
</reference>
<feature type="domain" description="GH18" evidence="1">
    <location>
        <begin position="1"/>
        <end position="86"/>
    </location>
</feature>
<reference evidence="2" key="1">
    <citation type="submission" date="2013-05" db="EMBL/GenBank/DDBJ databases">
        <authorList>
            <person name="Wieczorek A."/>
        </authorList>
    </citation>
    <scope>NUCLEOTIDE SEQUENCE</scope>
</reference>
<sequence>VDIDWEFPGFEGYTCGANSGCRTSCSQQVADFTAVVRELRAALPPGYLLTAALRASPIPTAHHDLAQLHPLLDWINLMTYDLYGAW</sequence>
<dbReference type="Gene3D" id="3.20.20.80">
    <property type="entry name" value="Glycosidases"/>
    <property type="match status" value="1"/>
</dbReference>
<evidence type="ECO:0000259" key="1">
    <source>
        <dbReference type="PROSITE" id="PS51910"/>
    </source>
</evidence>
<dbReference type="Pfam" id="PF00704">
    <property type="entry name" value="Glyco_hydro_18"/>
    <property type="match status" value="1"/>
</dbReference>
<feature type="non-terminal residue" evidence="2">
    <location>
        <position position="1"/>
    </location>
</feature>
<dbReference type="PROSITE" id="PS51910">
    <property type="entry name" value="GH18_2"/>
    <property type="match status" value="1"/>
</dbReference>
<protein>
    <submittedName>
        <fullName evidence="2">Family 18 glycoside hydrolase</fullName>
    </submittedName>
</protein>
<keyword evidence="2" id="KW-0378">Hydrolase</keyword>
<dbReference type="PANTHER" id="PTHR11177">
    <property type="entry name" value="CHITINASE"/>
    <property type="match status" value="1"/>
</dbReference>
<dbReference type="GO" id="GO:0008061">
    <property type="term" value="F:chitin binding"/>
    <property type="evidence" value="ECO:0007669"/>
    <property type="project" value="TreeGrafter"/>
</dbReference>
<gene>
    <name evidence="2" type="primary">chiA like gene</name>
</gene>
<dbReference type="GO" id="GO:0005975">
    <property type="term" value="P:carbohydrate metabolic process"/>
    <property type="evidence" value="ECO:0007669"/>
    <property type="project" value="InterPro"/>
</dbReference>
<name>T2KGZ2_9ZZZZ</name>
<dbReference type="InterPro" id="IPR050314">
    <property type="entry name" value="Glycosyl_Hydrlase_18"/>
</dbReference>
<dbReference type="EMBL" id="HG315949">
    <property type="protein sequence ID" value="CDF77238.1"/>
    <property type="molecule type" value="Genomic_DNA"/>
</dbReference>
<dbReference type="GO" id="GO:0005576">
    <property type="term" value="C:extracellular region"/>
    <property type="evidence" value="ECO:0007669"/>
    <property type="project" value="TreeGrafter"/>
</dbReference>
<dbReference type="AlphaFoldDB" id="T2KGZ2"/>
<dbReference type="SUPFAM" id="SSF51445">
    <property type="entry name" value="(Trans)glycosidases"/>
    <property type="match status" value="1"/>
</dbReference>
<dbReference type="PANTHER" id="PTHR11177:SF317">
    <property type="entry name" value="CHITINASE 12-RELATED"/>
    <property type="match status" value="1"/>
</dbReference>
<dbReference type="GO" id="GO:0006032">
    <property type="term" value="P:chitin catabolic process"/>
    <property type="evidence" value="ECO:0007669"/>
    <property type="project" value="TreeGrafter"/>
</dbReference>
<feature type="non-terminal residue" evidence="2">
    <location>
        <position position="86"/>
    </location>
</feature>
<dbReference type="GO" id="GO:0004568">
    <property type="term" value="F:chitinase activity"/>
    <property type="evidence" value="ECO:0007669"/>
    <property type="project" value="TreeGrafter"/>
</dbReference>
<proteinExistence type="predicted"/>
<dbReference type="InterPro" id="IPR001223">
    <property type="entry name" value="Glyco_hydro18_cat"/>
</dbReference>
<evidence type="ECO:0000313" key="2">
    <source>
        <dbReference type="EMBL" id="CDF77238.1"/>
    </source>
</evidence>
<organism evidence="2">
    <name type="scientific">uncultured organism</name>
    <dbReference type="NCBI Taxonomy" id="155900"/>
    <lineage>
        <taxon>unclassified sequences</taxon>
        <taxon>environmental samples</taxon>
    </lineage>
</organism>
<accession>T2KGZ2</accession>